<dbReference type="PROSITE" id="PS51819">
    <property type="entry name" value="VOC"/>
    <property type="match status" value="1"/>
</dbReference>
<dbReference type="PANTHER" id="PTHR41294">
    <property type="entry name" value="CADMIUM-INDUCED PROTEIN CADI"/>
    <property type="match status" value="1"/>
</dbReference>
<evidence type="ECO:0000259" key="1">
    <source>
        <dbReference type="PROSITE" id="PS51819"/>
    </source>
</evidence>
<dbReference type="Gene3D" id="3.10.180.10">
    <property type="entry name" value="2,3-Dihydroxybiphenyl 1,2-Dioxygenase, domain 1"/>
    <property type="match status" value="1"/>
</dbReference>
<evidence type="ECO:0000313" key="2">
    <source>
        <dbReference type="EMBL" id="MFD1528916.1"/>
    </source>
</evidence>
<dbReference type="Proteomes" id="UP001597145">
    <property type="component" value="Unassembled WGS sequence"/>
</dbReference>
<organism evidence="2 3">
    <name type="scientific">Pseudonocardia aurantiaca</name>
    <dbReference type="NCBI Taxonomy" id="75290"/>
    <lineage>
        <taxon>Bacteria</taxon>
        <taxon>Bacillati</taxon>
        <taxon>Actinomycetota</taxon>
        <taxon>Actinomycetes</taxon>
        <taxon>Pseudonocardiales</taxon>
        <taxon>Pseudonocardiaceae</taxon>
        <taxon>Pseudonocardia</taxon>
    </lineage>
</organism>
<dbReference type="SUPFAM" id="SSF54593">
    <property type="entry name" value="Glyoxalase/Bleomycin resistance protein/Dihydroxybiphenyl dioxygenase"/>
    <property type="match status" value="1"/>
</dbReference>
<keyword evidence="3" id="KW-1185">Reference proteome</keyword>
<dbReference type="InterPro" id="IPR029068">
    <property type="entry name" value="Glyas_Bleomycin-R_OHBP_Dase"/>
</dbReference>
<accession>A0ABW4FGR4</accession>
<reference evidence="3" key="1">
    <citation type="journal article" date="2019" name="Int. J. Syst. Evol. Microbiol.">
        <title>The Global Catalogue of Microorganisms (GCM) 10K type strain sequencing project: providing services to taxonomists for standard genome sequencing and annotation.</title>
        <authorList>
            <consortium name="The Broad Institute Genomics Platform"/>
            <consortium name="The Broad Institute Genome Sequencing Center for Infectious Disease"/>
            <person name="Wu L."/>
            <person name="Ma J."/>
        </authorList>
    </citation>
    <scope>NUCLEOTIDE SEQUENCE [LARGE SCALE GENOMIC DNA]</scope>
    <source>
        <strain evidence="3">JCM 12165</strain>
    </source>
</reference>
<dbReference type="InterPro" id="IPR049789">
    <property type="entry name" value="ArsI/CadI-like"/>
</dbReference>
<gene>
    <name evidence="2" type="ORF">ACFSCY_05640</name>
</gene>
<dbReference type="InterPro" id="IPR004360">
    <property type="entry name" value="Glyas_Fos-R_dOase_dom"/>
</dbReference>
<dbReference type="InterPro" id="IPR052393">
    <property type="entry name" value="Cadmium-induced_rsp"/>
</dbReference>
<feature type="domain" description="VOC" evidence="1">
    <location>
        <begin position="2"/>
        <end position="118"/>
    </location>
</feature>
<dbReference type="Pfam" id="PF00903">
    <property type="entry name" value="Glyoxalase"/>
    <property type="match status" value="1"/>
</dbReference>
<evidence type="ECO:0000313" key="3">
    <source>
        <dbReference type="Proteomes" id="UP001597145"/>
    </source>
</evidence>
<dbReference type="NCBIfam" id="NF041414">
    <property type="entry name" value="ArsI_CadI_VOC"/>
    <property type="match status" value="1"/>
</dbReference>
<dbReference type="RefSeq" id="WP_343984854.1">
    <property type="nucleotide sequence ID" value="NZ_BAAAJG010000025.1"/>
</dbReference>
<proteinExistence type="predicted"/>
<dbReference type="EMBL" id="JBHUCP010000003">
    <property type="protein sequence ID" value="MFD1528916.1"/>
    <property type="molecule type" value="Genomic_DNA"/>
</dbReference>
<name>A0ABW4FGR4_9PSEU</name>
<protein>
    <submittedName>
        <fullName evidence="2">ArsI/CadI family heavy metal resistance metalloenzyme</fullName>
    </submittedName>
</protein>
<sequence>MSRVQLALRVSDLEASIGFYRSLFGVEPAKRRPGYANFAVAEPPLKLVLIEGEPDQPTVLDHLGVEVETTDEVDDATARLASLGLFTAVENDTTCCYALQDKVWVQGPGAEPWEVYTVKADAPDATSIHPADQPDSGPCSCGTPADVEAGTSGACC</sequence>
<dbReference type="InterPro" id="IPR037523">
    <property type="entry name" value="VOC_core"/>
</dbReference>
<dbReference type="PANTHER" id="PTHR41294:SF1">
    <property type="entry name" value="CADMIUM-INDUCED PROTEIN CADI"/>
    <property type="match status" value="1"/>
</dbReference>
<comment type="caution">
    <text evidence="2">The sequence shown here is derived from an EMBL/GenBank/DDBJ whole genome shotgun (WGS) entry which is preliminary data.</text>
</comment>